<feature type="transmembrane region" description="Helical" evidence="1">
    <location>
        <begin position="61"/>
        <end position="82"/>
    </location>
</feature>
<accession>A0ABQ3WP85</accession>
<keyword evidence="1" id="KW-0812">Transmembrane</keyword>
<reference evidence="2" key="1">
    <citation type="submission" date="2021-01" db="EMBL/GenBank/DDBJ databases">
        <title>Whole genome shotgun sequence of Actinoplanes capillaceus NBRC 16408.</title>
        <authorList>
            <person name="Komaki H."/>
            <person name="Tamura T."/>
        </authorList>
    </citation>
    <scope>NUCLEOTIDE SEQUENCE [LARGE SCALE GENOMIC DNA]</scope>
    <source>
        <strain evidence="2">NBRC 16408</strain>
    </source>
</reference>
<feature type="transmembrane region" description="Helical" evidence="1">
    <location>
        <begin position="226"/>
        <end position="247"/>
    </location>
</feature>
<protein>
    <submittedName>
        <fullName evidence="2">ABC transporter permease</fullName>
    </submittedName>
</protein>
<feature type="transmembrane region" description="Helical" evidence="1">
    <location>
        <begin position="103"/>
        <end position="124"/>
    </location>
</feature>
<keyword evidence="1" id="KW-0472">Membrane</keyword>
<sequence length="252" mass="25743">MGAGAALRSEWIKFWSLRAPVAALAVLVVLNGGLAAMLSLARARQWDGGVFDPVQVSLAEILMTQIAAAVLGLIVINAEIGAGTIRSTLAAIPRRSRVLAAKLVITALTVLVTGTGAAVLAFVVGQTVLAGQLVPTAGPGDPGVSRAVFGAGLYLTAAAVIGLAVGVLVRSAPGGVAIVMTGLLIVPIFANALPEAAARWILKFWPSVAGLRVISTTHDANLLSPWAGFAVMAATALTLLATAFLIFRHRDM</sequence>
<organism evidence="2">
    <name type="scientific">Actinoplanes campanulatus</name>
    <dbReference type="NCBI Taxonomy" id="113559"/>
    <lineage>
        <taxon>Bacteria</taxon>
        <taxon>Bacillati</taxon>
        <taxon>Actinomycetota</taxon>
        <taxon>Actinomycetes</taxon>
        <taxon>Micromonosporales</taxon>
        <taxon>Micromonosporaceae</taxon>
        <taxon>Actinoplanes</taxon>
    </lineage>
</organism>
<proteinExistence type="predicted"/>
<gene>
    <name evidence="2" type="ORF">Aca07nite_53510</name>
</gene>
<feature type="transmembrane region" description="Helical" evidence="1">
    <location>
        <begin position="21"/>
        <end position="41"/>
    </location>
</feature>
<name>A0ABQ3WP85_9ACTN</name>
<comment type="caution">
    <text evidence="2">The sequence shown here is derived from an EMBL/GenBank/DDBJ whole genome shotgun (WGS) entry which is preliminary data.</text>
</comment>
<evidence type="ECO:0000313" key="2">
    <source>
        <dbReference type="EMBL" id="GID48076.1"/>
    </source>
</evidence>
<feature type="transmembrane region" description="Helical" evidence="1">
    <location>
        <begin position="144"/>
        <end position="169"/>
    </location>
</feature>
<evidence type="ECO:0000256" key="1">
    <source>
        <dbReference type="SAM" id="Phobius"/>
    </source>
</evidence>
<feature type="transmembrane region" description="Helical" evidence="1">
    <location>
        <begin position="176"/>
        <end position="193"/>
    </location>
</feature>
<dbReference type="EMBL" id="BOMF01000101">
    <property type="protein sequence ID" value="GID48076.1"/>
    <property type="molecule type" value="Genomic_DNA"/>
</dbReference>
<keyword evidence="1" id="KW-1133">Transmembrane helix</keyword>